<keyword evidence="4 5" id="KW-0975">Bacterial flagellum</keyword>
<evidence type="ECO:0000313" key="10">
    <source>
        <dbReference type="Proteomes" id="UP000622707"/>
    </source>
</evidence>
<evidence type="ECO:0000256" key="5">
    <source>
        <dbReference type="RuleBase" id="RU362066"/>
    </source>
</evidence>
<evidence type="ECO:0000256" key="3">
    <source>
        <dbReference type="ARBA" id="ARBA00023054"/>
    </source>
</evidence>
<comment type="subcellular location">
    <subcellularLocation>
        <location evidence="5">Secreted</location>
    </subcellularLocation>
    <subcellularLocation>
        <location evidence="5">Bacterial flagellum</location>
    </subcellularLocation>
</comment>
<keyword evidence="9" id="KW-0969">Cilium</keyword>
<evidence type="ECO:0000313" key="9">
    <source>
        <dbReference type="EMBL" id="MBL0424879.1"/>
    </source>
</evidence>
<reference evidence="9 10" key="1">
    <citation type="journal article" date="2017" name="Int. J. Syst. Evol. Microbiol.">
        <title>Ramlibacter alkalitolerans sp. nov., alkali-tolerant bacterium isolated from soil of ginseng.</title>
        <authorList>
            <person name="Lee D.H."/>
            <person name="Cha C.J."/>
        </authorList>
    </citation>
    <scope>NUCLEOTIDE SEQUENCE [LARGE SCALE GENOMIC DNA]</scope>
    <source>
        <strain evidence="9 10">KACC 19305</strain>
    </source>
</reference>
<dbReference type="Pfam" id="PF07195">
    <property type="entry name" value="FliD_C"/>
    <property type="match status" value="1"/>
</dbReference>
<evidence type="ECO:0000256" key="6">
    <source>
        <dbReference type="SAM" id="MobiDB-lite"/>
    </source>
</evidence>
<dbReference type="InterPro" id="IPR040026">
    <property type="entry name" value="FliD"/>
</dbReference>
<gene>
    <name evidence="9" type="primary">fliD</name>
    <name evidence="9" type="ORF">JI746_07150</name>
</gene>
<dbReference type="Pfam" id="PF02465">
    <property type="entry name" value="FliD_N"/>
    <property type="match status" value="1"/>
</dbReference>
<feature type="domain" description="Flagellar hook-associated protein 2 C-terminal" evidence="8">
    <location>
        <begin position="237"/>
        <end position="460"/>
    </location>
</feature>
<dbReference type="PANTHER" id="PTHR30288:SF0">
    <property type="entry name" value="FLAGELLAR HOOK-ASSOCIATED PROTEIN 2"/>
    <property type="match status" value="1"/>
</dbReference>
<keyword evidence="3" id="KW-0175">Coiled coil</keyword>
<dbReference type="PANTHER" id="PTHR30288">
    <property type="entry name" value="FLAGELLAR CAP/ASSEMBLY PROTEIN FLID"/>
    <property type="match status" value="1"/>
</dbReference>
<feature type="domain" description="Flagellar hook-associated protein 2 N-terminal" evidence="7">
    <location>
        <begin position="11"/>
        <end position="107"/>
    </location>
</feature>
<keyword evidence="10" id="KW-1185">Reference proteome</keyword>
<evidence type="ECO:0000259" key="7">
    <source>
        <dbReference type="Pfam" id="PF02465"/>
    </source>
</evidence>
<evidence type="ECO:0000256" key="2">
    <source>
        <dbReference type="ARBA" id="ARBA00011255"/>
    </source>
</evidence>
<comment type="similarity">
    <text evidence="1 5">Belongs to the FliD family.</text>
</comment>
<protein>
    <recommendedName>
        <fullName evidence="5">Flagellar hook-associated protein 2</fullName>
        <shortName evidence="5">HAP2</shortName>
    </recommendedName>
    <alternativeName>
        <fullName evidence="5">Flagellar cap protein</fullName>
    </alternativeName>
</protein>
<dbReference type="InterPro" id="IPR010810">
    <property type="entry name" value="Flagellin_hook_IN_motif"/>
</dbReference>
<comment type="caution">
    <text evidence="9">The sequence shown here is derived from an EMBL/GenBank/DDBJ whole genome shotgun (WGS) entry which is preliminary data.</text>
</comment>
<feature type="region of interest" description="Disordered" evidence="6">
    <location>
        <begin position="414"/>
        <end position="436"/>
    </location>
</feature>
<dbReference type="EMBL" id="JAEQND010000003">
    <property type="protein sequence ID" value="MBL0424879.1"/>
    <property type="molecule type" value="Genomic_DNA"/>
</dbReference>
<dbReference type="RefSeq" id="WP_201688107.1">
    <property type="nucleotide sequence ID" value="NZ_JAEQND010000003.1"/>
</dbReference>
<feature type="compositionally biased region" description="Basic and acidic residues" evidence="6">
    <location>
        <begin position="425"/>
        <end position="436"/>
    </location>
</feature>
<evidence type="ECO:0000256" key="4">
    <source>
        <dbReference type="ARBA" id="ARBA00023143"/>
    </source>
</evidence>
<dbReference type="InterPro" id="IPR003481">
    <property type="entry name" value="FliD_N"/>
</dbReference>
<dbReference type="Proteomes" id="UP000622707">
    <property type="component" value="Unassembled WGS sequence"/>
</dbReference>
<organism evidence="9 10">
    <name type="scientific">Ramlibacter alkalitolerans</name>
    <dbReference type="NCBI Taxonomy" id="2039631"/>
    <lineage>
        <taxon>Bacteria</taxon>
        <taxon>Pseudomonadati</taxon>
        <taxon>Pseudomonadota</taxon>
        <taxon>Betaproteobacteria</taxon>
        <taxon>Burkholderiales</taxon>
        <taxon>Comamonadaceae</taxon>
        <taxon>Ramlibacter</taxon>
    </lineage>
</organism>
<name>A0ABS1JKX4_9BURK</name>
<sequence length="475" mass="47927">MAAITSTGVGSGLDVNTIVTSLMSVEQRPLTLLQQQAGTLQARLSAFGTLKGQLASLGDVAARLASPDNWNPLRVDSSNAAAADATAGTKASAGKHTLEVSQLARAQVLASGAYASSTSVVGTGTLTLELGTTAGGAFTPRTGGSPAAIAITAANQTLAGVRDAINAAQAGVTASIVTGSGGAQLVLRGPEGAAGSVRLSVADADGANIDGSGLSALAWDPAAAAGAGRNLTQTQAAQDAKFRLDGLDLSAATNTPADVLEGVTLNLKQVTTAPVDLGIAVDTAGVRKNVNDFVTAYNALNKLLQAQTRADPGGTNRGALQADSTAVSLLNGLRGMLHGTVAGLGGAASLAAAGIELQRDGSLSLVESRVAPLLQQPAQLSALFAQSGTGDARGFGLRFKQWAQALTGEAGPLASRADGLQRGVDANRKRQDAEQARLDRTEQRLRAQYQRLDSEMTTLKARMQQMSASLGLTTG</sequence>
<comment type="function">
    <text evidence="5">Required for morphogenesis and for the elongation of the flagellar filament by facilitating polymerization of the flagellin monomers at the tip of growing filament. Forms a capping structure, which prevents flagellin subunits (transported through the central channel of the flagellum) from leaking out without polymerization at the distal end.</text>
</comment>
<evidence type="ECO:0000256" key="1">
    <source>
        <dbReference type="ARBA" id="ARBA00009764"/>
    </source>
</evidence>
<proteinExistence type="inferred from homology"/>
<accession>A0ABS1JKX4</accession>
<evidence type="ECO:0000259" key="8">
    <source>
        <dbReference type="Pfam" id="PF07195"/>
    </source>
</evidence>
<comment type="subunit">
    <text evidence="2 5">Homopentamer.</text>
</comment>
<dbReference type="Pfam" id="PF07196">
    <property type="entry name" value="Flagellin_IN"/>
    <property type="match status" value="1"/>
</dbReference>
<keyword evidence="9" id="KW-0966">Cell projection</keyword>
<keyword evidence="9" id="KW-0282">Flagellum</keyword>
<dbReference type="InterPro" id="IPR010809">
    <property type="entry name" value="FliD_C"/>
</dbReference>
<keyword evidence="5" id="KW-0964">Secreted</keyword>